<dbReference type="InterPro" id="IPR008651">
    <property type="entry name" value="Uncharacterised_HicB"/>
</dbReference>
<dbReference type="SUPFAM" id="SSF143100">
    <property type="entry name" value="TTHA1013/TTHA0281-like"/>
    <property type="match status" value="1"/>
</dbReference>
<protein>
    <submittedName>
        <fullName evidence="1">Predicted nuclease of the RNAse H fold, HicB family</fullName>
    </submittedName>
</protein>
<organism evidence="1 2">
    <name type="scientific">Azotobacter beijerinckii</name>
    <dbReference type="NCBI Taxonomy" id="170623"/>
    <lineage>
        <taxon>Bacteria</taxon>
        <taxon>Pseudomonadati</taxon>
        <taxon>Pseudomonadota</taxon>
        <taxon>Gammaproteobacteria</taxon>
        <taxon>Pseudomonadales</taxon>
        <taxon>Pseudomonadaceae</taxon>
        <taxon>Azotobacter</taxon>
    </lineage>
</organism>
<accession>A0A1H6Z1U3</accession>
<dbReference type="EMBL" id="FNYQ01000111">
    <property type="protein sequence ID" value="SEJ47398.1"/>
    <property type="molecule type" value="Genomic_DNA"/>
</dbReference>
<evidence type="ECO:0000313" key="1">
    <source>
        <dbReference type="EMBL" id="SEJ47398.1"/>
    </source>
</evidence>
<sequence length="85" mass="9363">MVIDGYKAEIEYDPEIEMFRGEFVGLNGGADFYAADIEGLKREGATSLRVFLEMCAEDGVEPRKVFSGKFNVRVPPELHAHPAGA</sequence>
<name>A0A1H6Z1U3_9GAMM</name>
<dbReference type="Pfam" id="PF05534">
    <property type="entry name" value="HicB"/>
    <property type="match status" value="1"/>
</dbReference>
<evidence type="ECO:0000313" key="2">
    <source>
        <dbReference type="Proteomes" id="UP000199250"/>
    </source>
</evidence>
<dbReference type="Proteomes" id="UP000199250">
    <property type="component" value="Unassembled WGS sequence"/>
</dbReference>
<proteinExistence type="predicted"/>
<gene>
    <name evidence="1" type="ORF">SAMN04244572_04143</name>
</gene>
<reference evidence="1 2" key="1">
    <citation type="submission" date="2016-10" db="EMBL/GenBank/DDBJ databases">
        <authorList>
            <person name="de Groot N.N."/>
        </authorList>
    </citation>
    <scope>NUCLEOTIDE SEQUENCE [LARGE SCALE GENOMIC DNA]</scope>
    <source>
        <strain evidence="1 2">DSM 373</strain>
    </source>
</reference>
<dbReference type="AlphaFoldDB" id="A0A1H6Z1U3"/>
<dbReference type="InterPro" id="IPR035069">
    <property type="entry name" value="TTHA1013/TTHA0281-like"/>
</dbReference>